<gene>
    <name evidence="1" type="ORF">AMJ82_06215</name>
</gene>
<reference evidence="1 2" key="1">
    <citation type="journal article" date="2015" name="Microbiome">
        <title>Genomic resolution of linkages in carbon, nitrogen, and sulfur cycling among widespread estuary sediment bacteria.</title>
        <authorList>
            <person name="Baker B.J."/>
            <person name="Lazar C.S."/>
            <person name="Teske A.P."/>
            <person name="Dick G.J."/>
        </authorList>
    </citation>
    <scope>NUCLEOTIDE SEQUENCE [LARGE SCALE GENOMIC DNA]</scope>
    <source>
        <strain evidence="1">SM23_40</strain>
    </source>
</reference>
<dbReference type="NCBIfam" id="TIGR04001">
    <property type="entry name" value="thiol_BshB1"/>
    <property type="match status" value="1"/>
</dbReference>
<evidence type="ECO:0008006" key="3">
    <source>
        <dbReference type="Google" id="ProtNLM"/>
    </source>
</evidence>
<dbReference type="InterPro" id="IPR023842">
    <property type="entry name" value="Bacillithiol_biosynth_BshB1"/>
</dbReference>
<sequence>MDGKRKADSRNKKKKKASEALDILAFGAHPDDVEITCGGTLIRCADQGYRVGVVDLTRGECGTRGTPEERLKEAENSRRVMGITVRENLGLTDCAVTNDEESRLKVIEVIRKYRAKTLIIPHWEQRHPDHAEAAQIIYRAAFLAGLKRFEAEGQPFRPEKILYAYNFRSFVPTIVVDITDQFERKLEAVRSYRSQFDPCASQDPPLRWVMDMDKMLDAKARHFGSLIARTYGEPFIVQQVIGIDDLVTMSFRTM</sequence>
<dbReference type="Proteomes" id="UP000051717">
    <property type="component" value="Unassembled WGS sequence"/>
</dbReference>
<dbReference type="GO" id="GO:0019213">
    <property type="term" value="F:deacetylase activity"/>
    <property type="evidence" value="ECO:0007669"/>
    <property type="project" value="InterPro"/>
</dbReference>
<dbReference type="PANTHER" id="PTHR12993:SF30">
    <property type="entry name" value="N-ACETYL-ALPHA-D-GLUCOSAMINYL L-MALATE DEACETYLASE 1"/>
    <property type="match status" value="1"/>
</dbReference>
<protein>
    <recommendedName>
        <fullName evidence="3">Bacillithiol biosynthesis deacetylase BshB1</fullName>
    </recommendedName>
</protein>
<dbReference type="InterPro" id="IPR024078">
    <property type="entry name" value="LmbE-like_dom_sf"/>
</dbReference>
<dbReference type="Gene3D" id="3.40.50.10320">
    <property type="entry name" value="LmbE-like"/>
    <property type="match status" value="1"/>
</dbReference>
<accession>A0A0S8GBG8</accession>
<dbReference type="AlphaFoldDB" id="A0A0S8GBG8"/>
<evidence type="ECO:0000313" key="1">
    <source>
        <dbReference type="EMBL" id="KPK69165.1"/>
    </source>
</evidence>
<dbReference type="InterPro" id="IPR003737">
    <property type="entry name" value="GlcNAc_PI_deacetylase-related"/>
</dbReference>
<dbReference type="Pfam" id="PF02585">
    <property type="entry name" value="PIG-L"/>
    <property type="match status" value="1"/>
</dbReference>
<dbReference type="GO" id="GO:0016811">
    <property type="term" value="F:hydrolase activity, acting on carbon-nitrogen (but not peptide) bonds, in linear amides"/>
    <property type="evidence" value="ECO:0007669"/>
    <property type="project" value="TreeGrafter"/>
</dbReference>
<organism evidence="1 2">
    <name type="scientific">candidate division TA06 bacterium SM23_40</name>
    <dbReference type="NCBI Taxonomy" id="1703774"/>
    <lineage>
        <taxon>Bacteria</taxon>
        <taxon>Bacteria division TA06</taxon>
    </lineage>
</organism>
<comment type="caution">
    <text evidence="1">The sequence shown here is derived from an EMBL/GenBank/DDBJ whole genome shotgun (WGS) entry which is preliminary data.</text>
</comment>
<evidence type="ECO:0000313" key="2">
    <source>
        <dbReference type="Proteomes" id="UP000051717"/>
    </source>
</evidence>
<name>A0A0S8GBG8_UNCT6</name>
<dbReference type="SUPFAM" id="SSF102588">
    <property type="entry name" value="LmbE-like"/>
    <property type="match status" value="1"/>
</dbReference>
<dbReference type="GO" id="GO:0071793">
    <property type="term" value="P:bacillithiol biosynthetic process"/>
    <property type="evidence" value="ECO:0007669"/>
    <property type="project" value="InterPro"/>
</dbReference>
<dbReference type="EMBL" id="LJUI01000045">
    <property type="protein sequence ID" value="KPK69165.1"/>
    <property type="molecule type" value="Genomic_DNA"/>
</dbReference>
<proteinExistence type="predicted"/>
<dbReference type="PANTHER" id="PTHR12993">
    <property type="entry name" value="N-ACETYLGLUCOSAMINYL-PHOSPHATIDYLINOSITOL DE-N-ACETYLASE-RELATED"/>
    <property type="match status" value="1"/>
</dbReference>